<sequence length="57" mass="6623">MVNITYDADLKTMRSTIEKHEGHQSLIYHHMLNFITLVFLDEKIKAITAIVKPARLI</sequence>
<dbReference type="AlphaFoldDB" id="A0A310S8G8"/>
<organism evidence="1 2">
    <name type="scientific">Eufriesea mexicana</name>
    <dbReference type="NCBI Taxonomy" id="516756"/>
    <lineage>
        <taxon>Eukaryota</taxon>
        <taxon>Metazoa</taxon>
        <taxon>Ecdysozoa</taxon>
        <taxon>Arthropoda</taxon>
        <taxon>Hexapoda</taxon>
        <taxon>Insecta</taxon>
        <taxon>Pterygota</taxon>
        <taxon>Neoptera</taxon>
        <taxon>Endopterygota</taxon>
        <taxon>Hymenoptera</taxon>
        <taxon>Apocrita</taxon>
        <taxon>Aculeata</taxon>
        <taxon>Apoidea</taxon>
        <taxon>Anthophila</taxon>
        <taxon>Apidae</taxon>
        <taxon>Eufriesea</taxon>
    </lineage>
</organism>
<gene>
    <name evidence="1" type="ORF">WN48_07799</name>
</gene>
<protein>
    <submittedName>
        <fullName evidence="1">Uncharacterized protein</fullName>
    </submittedName>
</protein>
<keyword evidence="2" id="KW-1185">Reference proteome</keyword>
<dbReference type="Proteomes" id="UP000250275">
    <property type="component" value="Unassembled WGS sequence"/>
</dbReference>
<proteinExistence type="predicted"/>
<reference evidence="1 2" key="1">
    <citation type="submission" date="2015-07" db="EMBL/GenBank/DDBJ databases">
        <title>The genome of Eufriesea mexicana.</title>
        <authorList>
            <person name="Pan H."/>
            <person name="Kapheim K."/>
        </authorList>
    </citation>
    <scope>NUCLEOTIDE SEQUENCE [LARGE SCALE GENOMIC DNA]</scope>
    <source>
        <strain evidence="1">0111107269</strain>
        <tissue evidence="1">Whole body</tissue>
    </source>
</reference>
<evidence type="ECO:0000313" key="1">
    <source>
        <dbReference type="EMBL" id="OAD54434.1"/>
    </source>
</evidence>
<accession>A0A310S8G8</accession>
<name>A0A310S8G8_9HYME</name>
<evidence type="ECO:0000313" key="2">
    <source>
        <dbReference type="Proteomes" id="UP000250275"/>
    </source>
</evidence>
<dbReference type="EMBL" id="KQ764717">
    <property type="protein sequence ID" value="OAD54434.1"/>
    <property type="molecule type" value="Genomic_DNA"/>
</dbReference>